<gene>
    <name evidence="1" type="ORF">NM203_22045</name>
</gene>
<reference evidence="1 2" key="1">
    <citation type="submission" date="2022-06" db="EMBL/GenBank/DDBJ databases">
        <title>Mycolicibacterium sp. CAU 1645 isolated from seawater.</title>
        <authorList>
            <person name="Kim W."/>
        </authorList>
    </citation>
    <scope>NUCLEOTIDE SEQUENCE [LARGE SCALE GENOMIC DNA]</scope>
    <source>
        <strain evidence="1 2">CAU 1645</strain>
    </source>
</reference>
<dbReference type="RefSeq" id="WP_255062575.1">
    <property type="nucleotide sequence ID" value="NZ_JANDBD010000009.1"/>
</dbReference>
<comment type="caution">
    <text evidence="1">The sequence shown here is derived from an EMBL/GenBank/DDBJ whole genome shotgun (WGS) entry which is preliminary data.</text>
</comment>
<keyword evidence="2" id="KW-1185">Reference proteome</keyword>
<dbReference type="EMBL" id="JANDBD010000009">
    <property type="protein sequence ID" value="MCP9274879.1"/>
    <property type="molecule type" value="Genomic_DNA"/>
</dbReference>
<name>A0ABT1M6T0_9MYCO</name>
<proteinExistence type="predicted"/>
<sequence length="212" mass="23081">MDSTDESDVFSKSHIRIEVRYSGDDTIDSATKQGEHGDLDTIGNHMEAKVDHLRSWLTGRPVSTGAPVRYPEADSTAEPGGWTRREFVAAIDDAGDRAFLQRFLQLMDANGQRRCEGTHARLTFGKKPGGALFVYPFGRRFPPFKFSVKNGQLMIAGCWKGNFKAAGHSGFGEIASLLGQNESGPAKAVPVAGLDPDELWAVGDRVSRAVNQ</sequence>
<dbReference type="Proteomes" id="UP001651690">
    <property type="component" value="Unassembled WGS sequence"/>
</dbReference>
<protein>
    <recommendedName>
        <fullName evidence="3">YdhG-like domain-containing protein</fullName>
    </recommendedName>
</protein>
<evidence type="ECO:0000313" key="2">
    <source>
        <dbReference type="Proteomes" id="UP001651690"/>
    </source>
</evidence>
<organism evidence="1 2">
    <name type="scientific">Mycolicibacterium arenosum</name>
    <dbReference type="NCBI Taxonomy" id="2952157"/>
    <lineage>
        <taxon>Bacteria</taxon>
        <taxon>Bacillati</taxon>
        <taxon>Actinomycetota</taxon>
        <taxon>Actinomycetes</taxon>
        <taxon>Mycobacteriales</taxon>
        <taxon>Mycobacteriaceae</taxon>
        <taxon>Mycolicibacterium</taxon>
    </lineage>
</organism>
<evidence type="ECO:0000313" key="1">
    <source>
        <dbReference type="EMBL" id="MCP9274879.1"/>
    </source>
</evidence>
<evidence type="ECO:0008006" key="3">
    <source>
        <dbReference type="Google" id="ProtNLM"/>
    </source>
</evidence>
<accession>A0ABT1M6T0</accession>